<keyword evidence="2" id="KW-1185">Reference proteome</keyword>
<dbReference type="EMBL" id="JAAGAX010000015">
    <property type="protein sequence ID" value="KAF2290959.1"/>
    <property type="molecule type" value="Genomic_DNA"/>
</dbReference>
<dbReference type="AlphaFoldDB" id="A0A6A6KU32"/>
<proteinExistence type="predicted"/>
<sequence>MDLCEEACLRSAELRLTLREGAICMASDDVDLKDDNTEEEAIEAGLDESNGVDSEAGRSPLLVLASRLHTGQKVLHVVSQESTQKAWNSAQVPII</sequence>
<comment type="caution">
    <text evidence="1">The sequence shown here is derived from an EMBL/GenBank/DDBJ whole genome shotgun (WGS) entry which is preliminary data.</text>
</comment>
<evidence type="ECO:0000313" key="1">
    <source>
        <dbReference type="EMBL" id="KAF2290959.1"/>
    </source>
</evidence>
<reference evidence="1 2" key="1">
    <citation type="journal article" date="2020" name="Mol. Plant">
        <title>The Chromosome-Based Rubber Tree Genome Provides New Insights into Spurge Genome Evolution and Rubber Biosynthesis.</title>
        <authorList>
            <person name="Liu J."/>
            <person name="Shi C."/>
            <person name="Shi C.C."/>
            <person name="Li W."/>
            <person name="Zhang Q.J."/>
            <person name="Zhang Y."/>
            <person name="Li K."/>
            <person name="Lu H.F."/>
            <person name="Shi C."/>
            <person name="Zhu S.T."/>
            <person name="Xiao Z.Y."/>
            <person name="Nan H."/>
            <person name="Yue Y."/>
            <person name="Zhu X.G."/>
            <person name="Wu Y."/>
            <person name="Hong X.N."/>
            <person name="Fan G.Y."/>
            <person name="Tong Y."/>
            <person name="Zhang D."/>
            <person name="Mao C.L."/>
            <person name="Liu Y.L."/>
            <person name="Hao S.J."/>
            <person name="Liu W.Q."/>
            <person name="Lv M.Q."/>
            <person name="Zhang H.B."/>
            <person name="Liu Y."/>
            <person name="Hu-Tang G.R."/>
            <person name="Wang J.P."/>
            <person name="Wang J.H."/>
            <person name="Sun Y.H."/>
            <person name="Ni S.B."/>
            <person name="Chen W.B."/>
            <person name="Zhang X.C."/>
            <person name="Jiao Y.N."/>
            <person name="Eichler E.E."/>
            <person name="Li G.H."/>
            <person name="Liu X."/>
            <person name="Gao L.Z."/>
        </authorList>
    </citation>
    <scope>NUCLEOTIDE SEQUENCE [LARGE SCALE GENOMIC DNA]</scope>
    <source>
        <strain evidence="2">cv. GT1</strain>
        <tissue evidence="1">Leaf</tissue>
    </source>
</reference>
<name>A0A6A6KU32_HEVBR</name>
<organism evidence="1 2">
    <name type="scientific">Hevea brasiliensis</name>
    <name type="common">Para rubber tree</name>
    <name type="synonym">Siphonia brasiliensis</name>
    <dbReference type="NCBI Taxonomy" id="3981"/>
    <lineage>
        <taxon>Eukaryota</taxon>
        <taxon>Viridiplantae</taxon>
        <taxon>Streptophyta</taxon>
        <taxon>Embryophyta</taxon>
        <taxon>Tracheophyta</taxon>
        <taxon>Spermatophyta</taxon>
        <taxon>Magnoliopsida</taxon>
        <taxon>eudicotyledons</taxon>
        <taxon>Gunneridae</taxon>
        <taxon>Pentapetalae</taxon>
        <taxon>rosids</taxon>
        <taxon>fabids</taxon>
        <taxon>Malpighiales</taxon>
        <taxon>Euphorbiaceae</taxon>
        <taxon>Crotonoideae</taxon>
        <taxon>Micrandreae</taxon>
        <taxon>Hevea</taxon>
    </lineage>
</organism>
<protein>
    <submittedName>
        <fullName evidence="1">Uncharacterized protein</fullName>
    </submittedName>
</protein>
<evidence type="ECO:0000313" key="2">
    <source>
        <dbReference type="Proteomes" id="UP000467840"/>
    </source>
</evidence>
<gene>
    <name evidence="1" type="ORF">GH714_017379</name>
</gene>
<dbReference type="Proteomes" id="UP000467840">
    <property type="component" value="Chromosome 2"/>
</dbReference>
<accession>A0A6A6KU32</accession>